<evidence type="ECO:0000313" key="6">
    <source>
        <dbReference type="Proteomes" id="UP000606921"/>
    </source>
</evidence>
<organism evidence="5 6">
    <name type="scientific">Pseudorhizobium endolithicum</name>
    <dbReference type="NCBI Taxonomy" id="1191678"/>
    <lineage>
        <taxon>Bacteria</taxon>
        <taxon>Pseudomonadati</taxon>
        <taxon>Pseudomonadota</taxon>
        <taxon>Alphaproteobacteria</taxon>
        <taxon>Hyphomicrobiales</taxon>
        <taxon>Rhizobiaceae</taxon>
        <taxon>Rhizobium/Agrobacterium group</taxon>
        <taxon>Pseudorhizobium</taxon>
    </lineage>
</organism>
<feature type="transmembrane region" description="Helical" evidence="4">
    <location>
        <begin position="155"/>
        <end position="172"/>
    </location>
</feature>
<evidence type="ECO:0000256" key="4">
    <source>
        <dbReference type="SAM" id="Phobius"/>
    </source>
</evidence>
<feature type="transmembrane region" description="Helical" evidence="4">
    <location>
        <begin position="49"/>
        <end position="72"/>
    </location>
</feature>
<sequence>MVSNLDGGRPLKPGRSWSGRPPPVHAQAVLYMTASALVVFLAADVMGPATGITGTASVAGLMIFSVIGFLALRYLHLYPHGAFGPANATTTFRAALAAGIGGIVAAALPSSQAPLSSTLWIVTGVAAVFLGLDGVDGHLARKSGTVSRYGARFDMEVDAFLILLLSALAALAGKAGPWVLMIGLMRYAFVLAQWLIPRMRGDLRDSWRRKLICVLQGAALAVALMPIVPHALSAPLLGLALALLFYSFTADVTYLLNDRKITGEA</sequence>
<dbReference type="Gene3D" id="1.20.120.1760">
    <property type="match status" value="1"/>
</dbReference>
<name>A0ABN7JPL5_9HYPH</name>
<dbReference type="Proteomes" id="UP000606921">
    <property type="component" value="Unassembled WGS sequence"/>
</dbReference>
<dbReference type="InterPro" id="IPR048254">
    <property type="entry name" value="CDP_ALCOHOL_P_TRANSF_CS"/>
</dbReference>
<feature type="transmembrane region" description="Helical" evidence="4">
    <location>
        <begin position="234"/>
        <end position="256"/>
    </location>
</feature>
<reference evidence="5 6" key="1">
    <citation type="submission" date="2020-11" db="EMBL/GenBank/DDBJ databases">
        <authorList>
            <person name="Lassalle F."/>
        </authorList>
    </citation>
    <scope>NUCLEOTIDE SEQUENCE [LARGE SCALE GENOMIC DNA]</scope>
    <source>
        <strain evidence="5 6">JC140</strain>
    </source>
</reference>
<comment type="caution">
    <text evidence="5">The sequence shown here is derived from an EMBL/GenBank/DDBJ whole genome shotgun (WGS) entry which is preliminary data.</text>
</comment>
<evidence type="ECO:0000256" key="1">
    <source>
        <dbReference type="ARBA" id="ARBA00022679"/>
    </source>
</evidence>
<protein>
    <submittedName>
        <fullName evidence="5">CDP-alcohol phosphatidyltransferase family protein</fullName>
    </submittedName>
</protein>
<gene>
    <name evidence="5" type="ORF">REJC140_00687</name>
</gene>
<evidence type="ECO:0000256" key="2">
    <source>
        <dbReference type="RuleBase" id="RU003750"/>
    </source>
</evidence>
<dbReference type="PROSITE" id="PS00379">
    <property type="entry name" value="CDP_ALCOHOL_P_TRANSF"/>
    <property type="match status" value="1"/>
</dbReference>
<dbReference type="EMBL" id="CABFWF030000012">
    <property type="protein sequence ID" value="CAD7038941.1"/>
    <property type="molecule type" value="Genomic_DNA"/>
</dbReference>
<feature type="transmembrane region" description="Helical" evidence="4">
    <location>
        <begin position="209"/>
        <end position="228"/>
    </location>
</feature>
<evidence type="ECO:0000256" key="3">
    <source>
        <dbReference type="SAM" id="MobiDB-lite"/>
    </source>
</evidence>
<keyword evidence="4" id="KW-1133">Transmembrane helix</keyword>
<keyword evidence="4" id="KW-0472">Membrane</keyword>
<dbReference type="Pfam" id="PF01066">
    <property type="entry name" value="CDP-OH_P_transf"/>
    <property type="match status" value="1"/>
</dbReference>
<keyword evidence="1 2" id="KW-0808">Transferase</keyword>
<comment type="similarity">
    <text evidence="2">Belongs to the CDP-alcohol phosphatidyltransferase class-I family.</text>
</comment>
<keyword evidence="4" id="KW-0812">Transmembrane</keyword>
<dbReference type="InterPro" id="IPR000462">
    <property type="entry name" value="CDP-OH_P_trans"/>
</dbReference>
<evidence type="ECO:0000313" key="5">
    <source>
        <dbReference type="EMBL" id="CAD7038941.1"/>
    </source>
</evidence>
<feature type="transmembrane region" description="Helical" evidence="4">
    <location>
        <begin position="92"/>
        <end position="111"/>
    </location>
</feature>
<feature type="transmembrane region" description="Helical" evidence="4">
    <location>
        <begin position="117"/>
        <end position="135"/>
    </location>
</feature>
<accession>A0ABN7JPL5</accession>
<proteinExistence type="inferred from homology"/>
<keyword evidence="6" id="KW-1185">Reference proteome</keyword>
<feature type="region of interest" description="Disordered" evidence="3">
    <location>
        <begin position="1"/>
        <end position="20"/>
    </location>
</feature>
<dbReference type="InterPro" id="IPR043130">
    <property type="entry name" value="CDP-OH_PTrfase_TM_dom"/>
</dbReference>
<feature type="transmembrane region" description="Helical" evidence="4">
    <location>
        <begin position="24"/>
        <end position="43"/>
    </location>
</feature>